<gene>
    <name evidence="3" type="ORF">FTJAE_9101</name>
</gene>
<organism evidence="3 4">
    <name type="scientific">Fusarium tjaetaba</name>
    <dbReference type="NCBI Taxonomy" id="1567544"/>
    <lineage>
        <taxon>Eukaryota</taxon>
        <taxon>Fungi</taxon>
        <taxon>Dikarya</taxon>
        <taxon>Ascomycota</taxon>
        <taxon>Pezizomycotina</taxon>
        <taxon>Sordariomycetes</taxon>
        <taxon>Hypocreomycetidae</taxon>
        <taxon>Hypocreales</taxon>
        <taxon>Nectriaceae</taxon>
        <taxon>Fusarium</taxon>
        <taxon>Fusarium fujikuroi species complex</taxon>
    </lineage>
</organism>
<evidence type="ECO:0000256" key="1">
    <source>
        <dbReference type="SAM" id="MobiDB-lite"/>
    </source>
</evidence>
<feature type="signal peptide" evidence="2">
    <location>
        <begin position="1"/>
        <end position="21"/>
    </location>
</feature>
<evidence type="ECO:0000313" key="4">
    <source>
        <dbReference type="Proteomes" id="UP000530670"/>
    </source>
</evidence>
<comment type="caution">
    <text evidence="3">The sequence shown here is derived from an EMBL/GenBank/DDBJ whole genome shotgun (WGS) entry which is preliminary data.</text>
</comment>
<feature type="region of interest" description="Disordered" evidence="1">
    <location>
        <begin position="43"/>
        <end position="80"/>
    </location>
</feature>
<reference evidence="3 4" key="1">
    <citation type="submission" date="2020-05" db="EMBL/GenBank/DDBJ databases">
        <title>Identification and distribution of gene clusters putatively required for synthesis of sphingolipid metabolism inhibitors in phylogenetically diverse species of the filamentous fungus Fusarium.</title>
        <authorList>
            <person name="Kim H.-S."/>
            <person name="Busman M."/>
            <person name="Brown D.W."/>
            <person name="Divon H."/>
            <person name="Uhlig S."/>
            <person name="Proctor R.H."/>
        </authorList>
    </citation>
    <scope>NUCLEOTIDE SEQUENCE [LARGE SCALE GENOMIC DNA]</scope>
    <source>
        <strain evidence="3 4">NRRL 66243</strain>
    </source>
</reference>
<proteinExistence type="predicted"/>
<keyword evidence="4" id="KW-1185">Reference proteome</keyword>
<dbReference type="EMBL" id="JAAQRI010000203">
    <property type="protein sequence ID" value="KAF5627833.1"/>
    <property type="molecule type" value="Genomic_DNA"/>
</dbReference>
<dbReference type="GeneID" id="59308258"/>
<evidence type="ECO:0000256" key="2">
    <source>
        <dbReference type="SAM" id="SignalP"/>
    </source>
</evidence>
<dbReference type="OrthoDB" id="5102065at2759"/>
<dbReference type="Proteomes" id="UP000530670">
    <property type="component" value="Unassembled WGS sequence"/>
</dbReference>
<protein>
    <submittedName>
        <fullName evidence="3">Uncharacterized protein</fullName>
    </submittedName>
</protein>
<accession>A0A8H5R7K2</accession>
<feature type="chain" id="PRO_5034197471" evidence="2">
    <location>
        <begin position="22"/>
        <end position="295"/>
    </location>
</feature>
<dbReference type="RefSeq" id="XP_037203856.1">
    <property type="nucleotide sequence ID" value="XM_037355988.1"/>
</dbReference>
<keyword evidence="2" id="KW-0732">Signal</keyword>
<sequence>MISHNLLSGTVVLLVATLANAGPCRPSSIISSSTYIASVSETATSSFESESATSTASVDATETTTTATESKSESETGTTITVETTPSVSSVGTTTTALVDTTTTTVAITTAETTTEATTTTAAATTTTEGPEAVQSIYMLGHSTTNPALADTAGTGFASLSDTSIPDVEFIDFTIAGAAGDLIFTLGERSGKVKIGNGANVGKLVGYFPSSDYSLVITAETALAEDNGVSPLDCDIVSPNGHPQLQCQYGDLGIADFWTCDGHWTLVKPGFDFTSKCVRAATSYRLDYIEVDYVQ</sequence>
<dbReference type="AlphaFoldDB" id="A0A8H5R7K2"/>
<name>A0A8H5R7K2_9HYPO</name>
<evidence type="ECO:0000313" key="3">
    <source>
        <dbReference type="EMBL" id="KAF5627833.1"/>
    </source>
</evidence>